<feature type="repeat" description="WD" evidence="3">
    <location>
        <begin position="1453"/>
        <end position="1494"/>
    </location>
</feature>
<reference evidence="6" key="1">
    <citation type="submission" date="2021-04" db="EMBL/GenBank/DDBJ databases">
        <title>First draft genome resource for Brassicaceae pathogens Fusarium oxysporum f. sp. raphani and Fusarium oxysporum f. sp. rapae.</title>
        <authorList>
            <person name="Asai S."/>
        </authorList>
    </citation>
    <scope>NUCLEOTIDE SEQUENCE</scope>
    <source>
        <strain evidence="6">Tf1262</strain>
    </source>
</reference>
<feature type="repeat" description="WD" evidence="3">
    <location>
        <begin position="1831"/>
        <end position="1872"/>
    </location>
</feature>
<feature type="region of interest" description="Disordered" evidence="4">
    <location>
        <begin position="511"/>
        <end position="548"/>
    </location>
</feature>
<evidence type="ECO:0000313" key="6">
    <source>
        <dbReference type="EMBL" id="KAG7432004.1"/>
    </source>
</evidence>
<dbReference type="FunFam" id="2.130.10.10:FF:000228">
    <property type="entry name" value="COMPASS-like H3K4 histone methylase component WDR5A"/>
    <property type="match status" value="2"/>
</dbReference>
<feature type="repeat" description="WD" evidence="3">
    <location>
        <begin position="1789"/>
        <end position="1830"/>
    </location>
</feature>
<feature type="compositionally biased region" description="Basic and acidic residues" evidence="4">
    <location>
        <begin position="219"/>
        <end position="231"/>
    </location>
</feature>
<feature type="repeat" description="WD" evidence="3">
    <location>
        <begin position="1705"/>
        <end position="1746"/>
    </location>
</feature>
<feature type="compositionally biased region" description="Acidic residues" evidence="4">
    <location>
        <begin position="529"/>
        <end position="547"/>
    </location>
</feature>
<feature type="repeat" description="WD" evidence="3">
    <location>
        <begin position="1495"/>
        <end position="1536"/>
    </location>
</feature>
<feature type="repeat" description="WD" evidence="3">
    <location>
        <begin position="1369"/>
        <end position="1410"/>
    </location>
</feature>
<dbReference type="PROSITE" id="PS50837">
    <property type="entry name" value="NACHT"/>
    <property type="match status" value="1"/>
</dbReference>
<sequence>MASFDATPEPEGFDLKVEVPGGLISTLASTCASNFYNALQLLSEDEDQKYEGIFRQFEKRFLNWAAYLGVFAGGNGSLDHRLKRHPQYRDLVLLVLDMLNVSLVQTTIEPSEPSSDESSDDEVDRRKIEAESIQKSINELDRLAIHIRQSSTSSLDARVKAFGARKPSEVSSYEARATLAVNGLYLEAPDSLRRHLSKSMTQRYTKLLYWQSHDKKLRADCRRDKQRRDDPVQPPREPSPLPTKASSLPRQPARDEDPAPPKPGASRVSAGTSFLSGTWASELGSRFTIPPAEAKMPARKRAGVSTVLETGAKFPSPPKFEDGEDRKPCPLCRKIFLKDDFTDNKWWRSHVNDDLIPFVCVSSTCMGSPTFTGRTAWKGHIGQYHDGMWLQRLKVDSQKSSDAVRVMDICPLCCLPLAELTKLKASIPQASESETSAPKARTPSGNKRASKTVRFDVSEPETLVTADTETPTRAERAMMLDHIADHLQFLALLTPRLSTEKLGEGGIHTFSSYQGLSSDQGSGKRSTLDDDFASAEGDETQDADMDTSLDGAPQIEATTDQAWQEDEEIESGEAMDWSIVATLNPPNEGDDKIEHMQRVRAECDNLLEAALESFVEGRHYRRLFLETAAASCKSITTKMLMALEREVAVGALIDFFAREIPRDALRGFFKKALTSVDSGKSFMLVDYCTEQVWDFRPYQDSHVPTKERFASRRVLFGLLAMLDRPLDILRAIKDGISDVSIPLATTTLTQLFPTWTGTEVSSFMRFQREVHALVLDGPDFRHFMDSSQPDQKHQDDRDKKCLQDLFETDPRDDKARIEATKGGLLRDSYRWILDNDGFRRWRDNPQIPLLWIKGGPGKGKTMLLCGIIDELGKEPDNRLSYFFCQATDARLSNATAVLRGLIYLLVVQQPSLISHVREKHDYAGKQLFEDRNAWDALSKILAAMLNDPSLDGAILIVDALDECKTNRHQLLDLIARPSRVKWIVSSRNWQDIDEKLDNTEHKVRLHLELNKDSISEAVDTYIGYKVNWLAGLKKYDKETRDAVQRHLVGNANGTFLWVALVCQALAGPKVRKRHTLNMLKLFPPGLDPFYDRMIWHIDDSGNADLCKEVLAIASVVYRPITLDELKVLIESLGDLHQDDLEEIIGSCGSFLTIREGVVDFVHQSAKEYLLNKASGHILSCGIAHQHHALFSRSLAALLETLRCDIYSLSTPGFSIDRVSPPDPNPLSSIRYSCVYWVHHLHDSDSTEVNNILQGNGDVHKFMRKKYLYWLESLSLLRSMSEGVNAVRKLETLVKNAGGRQLAELLRDARRFILSHKRPIEIAPLQVYASALVFSPESSHIRELFKKEEPDWIVLKPRMEADWNACLQTLEGHGEAVNSVAFSADGQCLASGSDDRTIKIWDAATGACMQTLKGHGDSVNSVAFSADGQRLASGSDDRTIKIWDAATGACMQTLEGHGDSVNSVAFSADGQRLASGSDDRTIKTWDAAMGACMQTLEGHGEAVNSVAFSADGQCLASGSDDRTIKIWDMATGACMQTLMSHGEAVNSVAFSADGQRLASGSDDRTIKIWDAATGACMQMLLSHREAVNSVAFSADGQRLASGSDDRTIKIWDMATGVCMQTLMSHGEAVNSVAFSADGQRLASGSDDRTIKIWDAAMGAYMQTLMSHDDSVNSVAFSADGQRLASGSDDRTIKIWDAATGACMQTLLSHRDSVNSVAFSADGQRLTSGSDDRTIKIWDAATGACMQTLKGHDGWVVSVAFSADGQRLASGSDDRTIKIWDAAMGACMQTLMSHDDSVNSVAFSADGQRLASGSDDRTIKIWDAATGACVQTLEGHGEAVNSVAFSADGQRLASGSDDRTIKIWDAATGACVQTLNVGRTLYRLSFEPTTKPRLSTDIGLLNLKLPNLTPTVDVQSTEEAILQRASHSGYGISTDGVWVVKDEKNMLWLAPEYRPVQSAVVGSTVAIGCRSGRVLVMKFS</sequence>
<dbReference type="InterPro" id="IPR019775">
    <property type="entry name" value="WD40_repeat_CS"/>
</dbReference>
<feature type="region of interest" description="Disordered" evidence="4">
    <location>
        <begin position="427"/>
        <end position="452"/>
    </location>
</feature>
<feature type="compositionally biased region" description="Polar residues" evidence="4">
    <location>
        <begin position="511"/>
        <end position="525"/>
    </location>
</feature>
<dbReference type="Pfam" id="PF24883">
    <property type="entry name" value="NPHP3_N"/>
    <property type="match status" value="1"/>
</dbReference>
<proteinExistence type="predicted"/>
<feature type="region of interest" description="Disordered" evidence="4">
    <location>
        <begin position="107"/>
        <end position="126"/>
    </location>
</feature>
<dbReference type="Proteomes" id="UP000693942">
    <property type="component" value="Unassembled WGS sequence"/>
</dbReference>
<dbReference type="Pfam" id="PF25173">
    <property type="entry name" value="Beta-prop_WDR3_1st"/>
    <property type="match status" value="1"/>
</dbReference>
<dbReference type="GO" id="GO:0035097">
    <property type="term" value="C:histone methyltransferase complex"/>
    <property type="evidence" value="ECO:0007669"/>
    <property type="project" value="UniProtKB-ARBA"/>
</dbReference>
<accession>A0A8J5U999</accession>
<dbReference type="InterPro" id="IPR001680">
    <property type="entry name" value="WD40_rpt"/>
</dbReference>
<feature type="region of interest" description="Disordered" evidence="4">
    <location>
        <begin position="219"/>
        <end position="271"/>
    </location>
</feature>
<feature type="repeat" description="WD" evidence="3">
    <location>
        <begin position="1579"/>
        <end position="1620"/>
    </location>
</feature>
<dbReference type="PROSITE" id="PS50082">
    <property type="entry name" value="WD_REPEATS_2"/>
    <property type="match status" value="12"/>
</dbReference>
<evidence type="ECO:0000256" key="2">
    <source>
        <dbReference type="ARBA" id="ARBA00022737"/>
    </source>
</evidence>
<name>A0A8J5U999_FUSOX</name>
<feature type="repeat" description="WD" evidence="3">
    <location>
        <begin position="1663"/>
        <end position="1704"/>
    </location>
</feature>
<dbReference type="PANTHER" id="PTHR44019">
    <property type="entry name" value="WD REPEAT-CONTAINING PROTEIN 55"/>
    <property type="match status" value="1"/>
</dbReference>
<dbReference type="InterPro" id="IPR007111">
    <property type="entry name" value="NACHT_NTPase"/>
</dbReference>
<dbReference type="EMBL" id="JAELUR010000004">
    <property type="protein sequence ID" value="KAG7432004.1"/>
    <property type="molecule type" value="Genomic_DNA"/>
</dbReference>
<dbReference type="InterPro" id="IPR056884">
    <property type="entry name" value="NPHP3-like_N"/>
</dbReference>
<dbReference type="CDD" id="cd00200">
    <property type="entry name" value="WD40"/>
    <property type="match status" value="2"/>
</dbReference>
<keyword evidence="2" id="KW-0677">Repeat</keyword>
<feature type="domain" description="NACHT" evidence="5">
    <location>
        <begin position="848"/>
        <end position="987"/>
    </location>
</feature>
<evidence type="ECO:0000256" key="3">
    <source>
        <dbReference type="PROSITE-ProRule" id="PRU00221"/>
    </source>
</evidence>
<keyword evidence="1 3" id="KW-0853">WD repeat</keyword>
<dbReference type="Pfam" id="PF00400">
    <property type="entry name" value="WD40"/>
    <property type="match status" value="8"/>
</dbReference>
<feature type="repeat" description="WD" evidence="3">
    <location>
        <begin position="1537"/>
        <end position="1578"/>
    </location>
</feature>
<protein>
    <submittedName>
        <fullName evidence="6">Vegetative incompatibility protein HET-E-1</fullName>
    </submittedName>
</protein>
<comment type="caution">
    <text evidence="6">The sequence shown here is derived from an EMBL/GenBank/DDBJ whole genome shotgun (WGS) entry which is preliminary data.</text>
</comment>
<dbReference type="PANTHER" id="PTHR44019:SF8">
    <property type="entry name" value="POC1 CENTRIOLAR PROTEIN HOMOLOG"/>
    <property type="match status" value="1"/>
</dbReference>
<dbReference type="PROSITE" id="PS00678">
    <property type="entry name" value="WD_REPEATS_1"/>
    <property type="match status" value="9"/>
</dbReference>
<evidence type="ECO:0000256" key="1">
    <source>
        <dbReference type="ARBA" id="ARBA00022574"/>
    </source>
</evidence>
<feature type="repeat" description="WD" evidence="3">
    <location>
        <begin position="1621"/>
        <end position="1662"/>
    </location>
</feature>
<dbReference type="PROSITE" id="PS50294">
    <property type="entry name" value="WD_REPEATS_REGION"/>
    <property type="match status" value="12"/>
</dbReference>
<dbReference type="InterPro" id="IPR050505">
    <property type="entry name" value="WDR55/POC1"/>
</dbReference>
<feature type="repeat" description="WD" evidence="3">
    <location>
        <begin position="1747"/>
        <end position="1788"/>
    </location>
</feature>
<organism evidence="6 7">
    <name type="scientific">Fusarium oxysporum f. sp. raphani</name>
    <dbReference type="NCBI Taxonomy" id="96318"/>
    <lineage>
        <taxon>Eukaryota</taxon>
        <taxon>Fungi</taxon>
        <taxon>Dikarya</taxon>
        <taxon>Ascomycota</taxon>
        <taxon>Pezizomycotina</taxon>
        <taxon>Sordariomycetes</taxon>
        <taxon>Hypocreomycetidae</taxon>
        <taxon>Hypocreales</taxon>
        <taxon>Nectriaceae</taxon>
        <taxon>Fusarium</taxon>
        <taxon>Fusarium oxysporum species complex</taxon>
    </lineage>
</organism>
<evidence type="ECO:0000256" key="4">
    <source>
        <dbReference type="SAM" id="MobiDB-lite"/>
    </source>
</evidence>
<feature type="compositionally biased region" description="Pro residues" evidence="4">
    <location>
        <begin position="232"/>
        <end position="241"/>
    </location>
</feature>
<evidence type="ECO:0000313" key="7">
    <source>
        <dbReference type="Proteomes" id="UP000693942"/>
    </source>
</evidence>
<evidence type="ECO:0000259" key="5">
    <source>
        <dbReference type="PROSITE" id="PS50837"/>
    </source>
</evidence>
<gene>
    <name evidence="6" type="ORF">Forpi1262_v007060</name>
</gene>
<dbReference type="SMART" id="SM00320">
    <property type="entry name" value="WD40"/>
    <property type="match status" value="12"/>
</dbReference>
<feature type="repeat" description="WD" evidence="3">
    <location>
        <begin position="1411"/>
        <end position="1452"/>
    </location>
</feature>